<keyword evidence="6" id="KW-1185">Reference proteome</keyword>
<dbReference type="InterPro" id="IPR044911">
    <property type="entry name" value="V-type_ATPase_csu/dsu_dom_3"/>
</dbReference>
<dbReference type="SUPFAM" id="SSF103486">
    <property type="entry name" value="V-type ATP synthase subunit C"/>
    <property type="match status" value="1"/>
</dbReference>
<sequence length="384" mass="44461">MDLTVFAVNDGFAEAILRGLRASFITQAQYTQMKTSNNLQDLKSHLEETDYANYLQNDVVELTIPLLRQKLKKKLADELEYIQAQSVGKLNEFINMMKHRYMIDNVVNMIEGIKNKVHKDDLIAAADPLGFFPEMTQISVFDKDDYSELYQEVLIDTPVGPYFMRFLESCMHGVSENCGMNVVQEIFKEMRPEHIRTSLKKMWLEDFHEYCVEQLNSTSAEILDDLLKFEADMKSIQVVYNTIQHTVAKSQEVRKQLTPALGYLYPDCQTSLKNARSLDEIKEAIKGCENYGNIVKDAPDPSRKEEQNFATSLEDLMYDEEIKRYSLAFDQAAQYAVFYAYLKLKEQEIRNIVWLAEMITRNLPKNSPGWKKIVVPFDSLLNIN</sequence>
<dbReference type="Pfam" id="PF01992">
    <property type="entry name" value="vATP-synt_AC39"/>
    <property type="match status" value="1"/>
</dbReference>
<dbReference type="InterPro" id="IPR002843">
    <property type="entry name" value="ATPase_V0-cplx_csu/dsu"/>
</dbReference>
<keyword evidence="4" id="KW-0406">Ion transport</keyword>
<reference evidence="6" key="1">
    <citation type="journal article" date="2006" name="PLoS Biol.">
        <title>Macronuclear genome sequence of the ciliate Tetrahymena thermophila, a model eukaryote.</title>
        <authorList>
            <person name="Eisen J.A."/>
            <person name="Coyne R.S."/>
            <person name="Wu M."/>
            <person name="Wu D."/>
            <person name="Thiagarajan M."/>
            <person name="Wortman J.R."/>
            <person name="Badger J.H."/>
            <person name="Ren Q."/>
            <person name="Amedeo P."/>
            <person name="Jones K.M."/>
            <person name="Tallon L.J."/>
            <person name="Delcher A.L."/>
            <person name="Salzberg S.L."/>
            <person name="Silva J.C."/>
            <person name="Haas B.J."/>
            <person name="Majoros W.H."/>
            <person name="Farzad M."/>
            <person name="Carlton J.M."/>
            <person name="Smith R.K. Jr."/>
            <person name="Garg J."/>
            <person name="Pearlman R.E."/>
            <person name="Karrer K.M."/>
            <person name="Sun L."/>
            <person name="Manning G."/>
            <person name="Elde N.C."/>
            <person name="Turkewitz A.P."/>
            <person name="Asai D.J."/>
            <person name="Wilkes D.E."/>
            <person name="Wang Y."/>
            <person name="Cai H."/>
            <person name="Collins K."/>
            <person name="Stewart B.A."/>
            <person name="Lee S.R."/>
            <person name="Wilamowska K."/>
            <person name="Weinberg Z."/>
            <person name="Ruzzo W.L."/>
            <person name="Wloga D."/>
            <person name="Gaertig J."/>
            <person name="Frankel J."/>
            <person name="Tsao C.-C."/>
            <person name="Gorovsky M.A."/>
            <person name="Keeling P.J."/>
            <person name="Waller R.F."/>
            <person name="Patron N.J."/>
            <person name="Cherry J.M."/>
            <person name="Stover N.A."/>
            <person name="Krieger C.J."/>
            <person name="del Toro C."/>
            <person name="Ryder H.F."/>
            <person name="Williamson S.C."/>
            <person name="Barbeau R.A."/>
            <person name="Hamilton E.P."/>
            <person name="Orias E."/>
        </authorList>
    </citation>
    <scope>NUCLEOTIDE SEQUENCE [LARGE SCALE GENOMIC DNA]</scope>
    <source>
        <strain evidence="6">SB210</strain>
    </source>
</reference>
<dbReference type="STRING" id="312017.Q231B0"/>
<dbReference type="eggNOG" id="KOG2957">
    <property type="taxonomic scope" value="Eukaryota"/>
</dbReference>
<comment type="similarity">
    <text evidence="1">Belongs to the V-ATPase V0D/AC39 subunit family.</text>
</comment>
<dbReference type="GO" id="GO:0033179">
    <property type="term" value="C:proton-transporting V-type ATPase, V0 domain"/>
    <property type="evidence" value="ECO:0007669"/>
    <property type="project" value="InterPro"/>
</dbReference>
<dbReference type="InterPro" id="IPR016727">
    <property type="entry name" value="ATPase_V0-cplx_dsu"/>
</dbReference>
<dbReference type="InterPro" id="IPR036079">
    <property type="entry name" value="ATPase_csu/dsu_sf"/>
</dbReference>
<dbReference type="EMBL" id="GG662532">
    <property type="protein sequence ID" value="EAR91129.2"/>
    <property type="molecule type" value="Genomic_DNA"/>
</dbReference>
<evidence type="ECO:0000256" key="4">
    <source>
        <dbReference type="ARBA" id="ARBA00023065"/>
    </source>
</evidence>
<organism evidence="5 6">
    <name type="scientific">Tetrahymena thermophila (strain SB210)</name>
    <dbReference type="NCBI Taxonomy" id="312017"/>
    <lineage>
        <taxon>Eukaryota</taxon>
        <taxon>Sar</taxon>
        <taxon>Alveolata</taxon>
        <taxon>Ciliophora</taxon>
        <taxon>Intramacronucleata</taxon>
        <taxon>Oligohymenophorea</taxon>
        <taxon>Hymenostomatida</taxon>
        <taxon>Tetrahymenina</taxon>
        <taxon>Tetrahymenidae</taxon>
        <taxon>Tetrahymena</taxon>
    </lineage>
</organism>
<dbReference type="KEGG" id="tet:TTHERM_00433470"/>
<keyword evidence="2" id="KW-0813">Transport</keyword>
<evidence type="ECO:0000313" key="5">
    <source>
        <dbReference type="EMBL" id="EAR91129.2"/>
    </source>
</evidence>
<dbReference type="AlphaFoldDB" id="Q231B0"/>
<proteinExistence type="inferred from homology"/>
<dbReference type="PANTHER" id="PTHR11028">
    <property type="entry name" value="VACUOLAR ATP SYNTHASE SUBUNIT AC39"/>
    <property type="match status" value="1"/>
</dbReference>
<dbReference type="OrthoDB" id="282702at2759"/>
<accession>Q231B0</accession>
<evidence type="ECO:0000256" key="2">
    <source>
        <dbReference type="ARBA" id="ARBA00022448"/>
    </source>
</evidence>
<keyword evidence="3" id="KW-0375">Hydrogen ion transport</keyword>
<dbReference type="InterPro" id="IPR035067">
    <property type="entry name" value="V-type_ATPase_csu/dsu"/>
</dbReference>
<dbReference type="OMA" id="MTYGYMI"/>
<dbReference type="Proteomes" id="UP000009168">
    <property type="component" value="Unassembled WGS sequence"/>
</dbReference>
<evidence type="ECO:0000256" key="1">
    <source>
        <dbReference type="ARBA" id="ARBA00006709"/>
    </source>
</evidence>
<dbReference type="InParanoid" id="Q231B0"/>
<dbReference type="Gene3D" id="1.10.132.50">
    <property type="entry name" value="ATP synthase (C/AC39) subunit, domain 3"/>
    <property type="match status" value="1"/>
</dbReference>
<dbReference type="GeneID" id="7825259"/>
<evidence type="ECO:0000256" key="3">
    <source>
        <dbReference type="ARBA" id="ARBA00022781"/>
    </source>
</evidence>
<dbReference type="GO" id="GO:0046961">
    <property type="term" value="F:proton-transporting ATPase activity, rotational mechanism"/>
    <property type="evidence" value="ECO:0007669"/>
    <property type="project" value="InterPro"/>
</dbReference>
<dbReference type="FunCoup" id="Q231B0">
    <property type="interactions" value="345"/>
</dbReference>
<gene>
    <name evidence="5" type="ORF">TTHERM_00433470</name>
</gene>
<dbReference type="RefSeq" id="XP_001011374.2">
    <property type="nucleotide sequence ID" value="XM_001011374.3"/>
</dbReference>
<evidence type="ECO:0000313" key="6">
    <source>
        <dbReference type="Proteomes" id="UP000009168"/>
    </source>
</evidence>
<dbReference type="HOGENOM" id="CLU_051277_0_0_1"/>
<name>Q231B0_TETTS</name>
<protein>
    <submittedName>
        <fullName evidence="5">Vacuolar ATP synthase</fullName>
    </submittedName>
</protein>
<dbReference type="Gene3D" id="1.20.1690.10">
    <property type="entry name" value="V-type ATP synthase subunit C domain"/>
    <property type="match status" value="2"/>
</dbReference>